<dbReference type="RefSeq" id="WP_251609554.1">
    <property type="nucleotide sequence ID" value="NZ_JAMQJY010000002.1"/>
</dbReference>
<dbReference type="SMART" id="SM00318">
    <property type="entry name" value="SNc"/>
    <property type="match status" value="1"/>
</dbReference>
<reference evidence="3" key="1">
    <citation type="submission" date="2022-06" db="EMBL/GenBank/DDBJ databases">
        <title>Alkalicoccobacillus porphyridii sp. nov., isolated from a marine red alga, Porphyridium purpureum and reclassification of Shouchella plakortidis and Shouchella gibsonii as Alkalicoccobacillus plakortidis comb. nov. and Alkalicoccobacillus gibsonii comb. nov.</title>
        <authorList>
            <person name="Kim K.H."/>
            <person name="Lee J.K."/>
            <person name="Han D.M."/>
            <person name="Baek J.H."/>
            <person name="Jeon C.O."/>
        </authorList>
    </citation>
    <scope>NUCLEOTIDE SEQUENCE</scope>
    <source>
        <strain evidence="3">DSM 19153</strain>
    </source>
</reference>
<evidence type="ECO:0000313" key="3">
    <source>
        <dbReference type="EMBL" id="MCM2676664.1"/>
    </source>
</evidence>
<feature type="domain" description="TNase-like" evidence="2">
    <location>
        <begin position="84"/>
        <end position="216"/>
    </location>
</feature>
<dbReference type="SUPFAM" id="SSF50199">
    <property type="entry name" value="Staphylococcal nuclease"/>
    <property type="match status" value="1"/>
</dbReference>
<dbReference type="EMBL" id="JAMQJY010000002">
    <property type="protein sequence ID" value="MCM2676664.1"/>
    <property type="molecule type" value="Genomic_DNA"/>
</dbReference>
<comment type="caution">
    <text evidence="3">The sequence shown here is derived from an EMBL/GenBank/DDBJ whole genome shotgun (WGS) entry which is preliminary data.</text>
</comment>
<dbReference type="Gene3D" id="2.40.50.90">
    <property type="match status" value="1"/>
</dbReference>
<evidence type="ECO:0000259" key="2">
    <source>
        <dbReference type="PROSITE" id="PS50830"/>
    </source>
</evidence>
<feature type="compositionally biased region" description="Polar residues" evidence="1">
    <location>
        <begin position="36"/>
        <end position="47"/>
    </location>
</feature>
<dbReference type="PROSITE" id="PS50830">
    <property type="entry name" value="TNASE_3"/>
    <property type="match status" value="1"/>
</dbReference>
<gene>
    <name evidence="3" type="ORF">NDM98_15115</name>
</gene>
<protein>
    <submittedName>
        <fullName evidence="3">Thermonuclease family protein</fullName>
    </submittedName>
</protein>
<name>A0ABT0XN40_9BACI</name>
<dbReference type="InterPro" id="IPR016071">
    <property type="entry name" value="Staphylococal_nuclease_OB-fold"/>
</dbReference>
<dbReference type="Proteomes" id="UP001203665">
    <property type="component" value="Unassembled WGS sequence"/>
</dbReference>
<accession>A0ABT0XN40</accession>
<proteinExistence type="predicted"/>
<dbReference type="PROSITE" id="PS51257">
    <property type="entry name" value="PROKAR_LIPOPROTEIN"/>
    <property type="match status" value="1"/>
</dbReference>
<evidence type="ECO:0000313" key="4">
    <source>
        <dbReference type="Proteomes" id="UP001203665"/>
    </source>
</evidence>
<dbReference type="Pfam" id="PF00565">
    <property type="entry name" value="SNase"/>
    <property type="match status" value="1"/>
</dbReference>
<dbReference type="InterPro" id="IPR035437">
    <property type="entry name" value="SNase_OB-fold_sf"/>
</dbReference>
<keyword evidence="4" id="KW-1185">Reference proteome</keyword>
<feature type="compositionally biased region" description="Acidic residues" evidence="1">
    <location>
        <begin position="48"/>
        <end position="71"/>
    </location>
</feature>
<sequence length="244" mass="26904">MIKIANGADSTKSFKWYMSIFTMTLAITLVGCNSDSESDNAVQSSGESEQETQAEDPEPTEAELEAEADAEAEAEGGIAIGDNEYEEVTLVEAIDGNNVVVETENGQETIRLAGLEAPTEGDHEWVTGAQGWAEPYQAVGETVKLVRANPSENEDGESLGYIWYVGEGKETHNINYALVSGGLARVLPDFEDERYKDRLVEAEEHIKNAEIYIWSLEGFVTESGFDYDVLEESLKKWEEENSNN</sequence>
<evidence type="ECO:0000256" key="1">
    <source>
        <dbReference type="SAM" id="MobiDB-lite"/>
    </source>
</evidence>
<organism evidence="3 4">
    <name type="scientific">Alkalicoccobacillus plakortidis</name>
    <dbReference type="NCBI Taxonomy" id="444060"/>
    <lineage>
        <taxon>Bacteria</taxon>
        <taxon>Bacillati</taxon>
        <taxon>Bacillota</taxon>
        <taxon>Bacilli</taxon>
        <taxon>Bacillales</taxon>
        <taxon>Bacillaceae</taxon>
        <taxon>Alkalicoccobacillus</taxon>
    </lineage>
</organism>
<feature type="region of interest" description="Disordered" evidence="1">
    <location>
        <begin position="36"/>
        <end position="71"/>
    </location>
</feature>